<dbReference type="PROSITE" id="PS50059">
    <property type="entry name" value="FKBP_PPIASE"/>
    <property type="match status" value="1"/>
</dbReference>
<comment type="caution">
    <text evidence="7">The sequence shown here is derived from an EMBL/GenBank/DDBJ whole genome shotgun (WGS) entry which is preliminary data.</text>
</comment>
<gene>
    <name evidence="7" type="ORF">WJX72_001289</name>
</gene>
<evidence type="ECO:0000313" key="7">
    <source>
        <dbReference type="EMBL" id="KAK9828646.1"/>
    </source>
</evidence>
<dbReference type="GO" id="GO:0003755">
    <property type="term" value="F:peptidyl-prolyl cis-trans isomerase activity"/>
    <property type="evidence" value="ECO:0007669"/>
    <property type="project" value="UniProtKB-KW"/>
</dbReference>
<dbReference type="Gene3D" id="3.10.50.40">
    <property type="match status" value="1"/>
</dbReference>
<dbReference type="EC" id="5.2.1.8" evidence="2 5"/>
<evidence type="ECO:0000256" key="1">
    <source>
        <dbReference type="ARBA" id="ARBA00000971"/>
    </source>
</evidence>
<evidence type="ECO:0000256" key="3">
    <source>
        <dbReference type="ARBA" id="ARBA00023110"/>
    </source>
</evidence>
<evidence type="ECO:0000313" key="8">
    <source>
        <dbReference type="Proteomes" id="UP001489004"/>
    </source>
</evidence>
<evidence type="ECO:0000259" key="6">
    <source>
        <dbReference type="PROSITE" id="PS50059"/>
    </source>
</evidence>
<keyword evidence="3 5" id="KW-0697">Rotamase</keyword>
<dbReference type="SUPFAM" id="SSF54534">
    <property type="entry name" value="FKBP-like"/>
    <property type="match status" value="1"/>
</dbReference>
<sequence>MTGQRQLQTNIGVLMTDFRCQLNVTCVHTAEQLVPQESTAADCSRRQALTSFAAMSVATSALRCMPAAAAMKKPSYSDWSSPGLAAPIDGAQPRFFRTKSGAKIQELSVGSGSAAKEGDQVEIEYVLRRSNGYFIYSTVEGVSFQPRDVPIGPIDVKLGDSDVIEGLQEALIGMQRGGKRRVLVPPEAGYAAAPSSLQPQPPTFAGQRQLLNHANEQLLFEIQLVKIR</sequence>
<name>A0AAW1R4F0_9CHLO</name>
<keyword evidence="4 5" id="KW-0413">Isomerase</keyword>
<dbReference type="Pfam" id="PF00254">
    <property type="entry name" value="FKBP_C"/>
    <property type="match status" value="1"/>
</dbReference>
<protein>
    <recommendedName>
        <fullName evidence="2 5">peptidylprolyl isomerase</fullName>
        <ecNumber evidence="2 5">5.2.1.8</ecNumber>
    </recommendedName>
</protein>
<dbReference type="Proteomes" id="UP001489004">
    <property type="component" value="Unassembled WGS sequence"/>
</dbReference>
<proteinExistence type="predicted"/>
<dbReference type="InterPro" id="IPR046357">
    <property type="entry name" value="PPIase_dom_sf"/>
</dbReference>
<dbReference type="PANTHER" id="PTHR43811:SF26">
    <property type="entry name" value="PEPTIDYL-PROLYL CIS-TRANS ISOMERASE FKBP16-1, CHLOROPLASTIC"/>
    <property type="match status" value="1"/>
</dbReference>
<organism evidence="7 8">
    <name type="scientific">[Myrmecia] bisecta</name>
    <dbReference type="NCBI Taxonomy" id="41462"/>
    <lineage>
        <taxon>Eukaryota</taxon>
        <taxon>Viridiplantae</taxon>
        <taxon>Chlorophyta</taxon>
        <taxon>core chlorophytes</taxon>
        <taxon>Trebouxiophyceae</taxon>
        <taxon>Trebouxiales</taxon>
        <taxon>Trebouxiaceae</taxon>
        <taxon>Myrmecia</taxon>
    </lineage>
</organism>
<evidence type="ECO:0000256" key="5">
    <source>
        <dbReference type="PROSITE-ProRule" id="PRU00277"/>
    </source>
</evidence>
<reference evidence="7 8" key="1">
    <citation type="journal article" date="2024" name="Nat. Commun.">
        <title>Phylogenomics reveals the evolutionary origins of lichenization in chlorophyte algae.</title>
        <authorList>
            <person name="Puginier C."/>
            <person name="Libourel C."/>
            <person name="Otte J."/>
            <person name="Skaloud P."/>
            <person name="Haon M."/>
            <person name="Grisel S."/>
            <person name="Petersen M."/>
            <person name="Berrin J.G."/>
            <person name="Delaux P.M."/>
            <person name="Dal Grande F."/>
            <person name="Keller J."/>
        </authorList>
    </citation>
    <scope>NUCLEOTIDE SEQUENCE [LARGE SCALE GENOMIC DNA]</scope>
    <source>
        <strain evidence="7 8">SAG 2043</strain>
    </source>
</reference>
<dbReference type="InterPro" id="IPR001179">
    <property type="entry name" value="PPIase_FKBP_dom"/>
</dbReference>
<dbReference type="EMBL" id="JALJOR010000001">
    <property type="protein sequence ID" value="KAK9828646.1"/>
    <property type="molecule type" value="Genomic_DNA"/>
</dbReference>
<keyword evidence="8" id="KW-1185">Reference proteome</keyword>
<evidence type="ECO:0000256" key="4">
    <source>
        <dbReference type="ARBA" id="ARBA00023235"/>
    </source>
</evidence>
<evidence type="ECO:0000256" key="2">
    <source>
        <dbReference type="ARBA" id="ARBA00013194"/>
    </source>
</evidence>
<accession>A0AAW1R4F0</accession>
<dbReference type="AlphaFoldDB" id="A0AAW1R4F0"/>
<dbReference type="PANTHER" id="PTHR43811">
    <property type="entry name" value="FKBP-TYPE PEPTIDYL-PROLYL CIS-TRANS ISOMERASE FKPA"/>
    <property type="match status" value="1"/>
</dbReference>
<feature type="domain" description="PPIase FKBP-type" evidence="6">
    <location>
        <begin position="118"/>
        <end position="228"/>
    </location>
</feature>
<comment type="catalytic activity">
    <reaction evidence="1 5">
        <text>[protein]-peptidylproline (omega=180) = [protein]-peptidylproline (omega=0)</text>
        <dbReference type="Rhea" id="RHEA:16237"/>
        <dbReference type="Rhea" id="RHEA-COMP:10747"/>
        <dbReference type="Rhea" id="RHEA-COMP:10748"/>
        <dbReference type="ChEBI" id="CHEBI:83833"/>
        <dbReference type="ChEBI" id="CHEBI:83834"/>
        <dbReference type="EC" id="5.2.1.8"/>
    </reaction>
</comment>